<dbReference type="OrthoDB" id="9806476at2"/>
<evidence type="ECO:0000313" key="3">
    <source>
        <dbReference type="Proteomes" id="UP000297737"/>
    </source>
</evidence>
<dbReference type="Pfam" id="PF11195">
    <property type="entry name" value="Tad2-like"/>
    <property type="match status" value="1"/>
</dbReference>
<accession>A0A4Y9ESJ9</accession>
<dbReference type="EMBL" id="SIHO01000001">
    <property type="protein sequence ID" value="TFU06153.1"/>
    <property type="molecule type" value="Genomic_DNA"/>
</dbReference>
<gene>
    <name evidence="2" type="ORF">EUV02_03835</name>
</gene>
<reference evidence="2 3" key="1">
    <citation type="submission" date="2019-02" db="EMBL/GenBank/DDBJ databases">
        <title>Polymorphobacter sp. isolated from the lake at the Tibet of China.</title>
        <authorList>
            <person name="Li A."/>
        </authorList>
    </citation>
    <scope>NUCLEOTIDE SEQUENCE [LARGE SCALE GENOMIC DNA]</scope>
    <source>
        <strain evidence="2 3">DJ1R-1</strain>
    </source>
</reference>
<evidence type="ECO:0000259" key="1">
    <source>
        <dbReference type="Pfam" id="PF11195"/>
    </source>
</evidence>
<feature type="domain" description="Thoeris anti-defense 2-like" evidence="1">
    <location>
        <begin position="11"/>
        <end position="81"/>
    </location>
</feature>
<organism evidence="2 3">
    <name type="scientific">Glacieibacterium arshaanense</name>
    <dbReference type="NCBI Taxonomy" id="2511025"/>
    <lineage>
        <taxon>Bacteria</taxon>
        <taxon>Pseudomonadati</taxon>
        <taxon>Pseudomonadota</taxon>
        <taxon>Alphaproteobacteria</taxon>
        <taxon>Sphingomonadales</taxon>
        <taxon>Sphingosinicellaceae</taxon>
        <taxon>Glacieibacterium</taxon>
    </lineage>
</organism>
<proteinExistence type="predicted"/>
<evidence type="ECO:0000313" key="2">
    <source>
        <dbReference type="EMBL" id="TFU06153.1"/>
    </source>
</evidence>
<protein>
    <submittedName>
        <fullName evidence="2">DUF2829 domain-containing protein</fullName>
    </submittedName>
</protein>
<keyword evidence="3" id="KW-1185">Reference proteome</keyword>
<sequence length="112" mass="12661">MTSTNTPNFGFGQALLWLQSGRPVTRTGWNGKGMWLELQTPDLYSKMTKPYVYLCTPNGSLEHRVPWAPSQTDLLERDWMLADLMWSDSVECVEVYSLPSPTAVGAQLDCQF</sequence>
<name>A0A4Y9ESJ9_9SPHN</name>
<comment type="caution">
    <text evidence="2">The sequence shown here is derived from an EMBL/GenBank/DDBJ whole genome shotgun (WGS) entry which is preliminary data.</text>
</comment>
<dbReference type="Proteomes" id="UP000297737">
    <property type="component" value="Unassembled WGS sequence"/>
</dbReference>
<dbReference type="RefSeq" id="WP_135244877.1">
    <property type="nucleotide sequence ID" value="NZ_SIHO01000001.1"/>
</dbReference>
<dbReference type="AlphaFoldDB" id="A0A4Y9ESJ9"/>
<dbReference type="InterPro" id="IPR021361">
    <property type="entry name" value="Tad2-like_dom"/>
</dbReference>